<evidence type="ECO:0000313" key="4">
    <source>
        <dbReference type="Proteomes" id="UP000433876"/>
    </source>
</evidence>
<evidence type="ECO:0000256" key="2">
    <source>
        <dbReference type="SAM" id="Phobius"/>
    </source>
</evidence>
<protein>
    <recommendedName>
        <fullName evidence="5">SUR7 protein</fullName>
    </recommendedName>
</protein>
<dbReference type="Pfam" id="PF06687">
    <property type="entry name" value="SUR7"/>
    <property type="match status" value="1"/>
</dbReference>
<dbReference type="PANTHER" id="PTHR28019:SF7">
    <property type="entry name" value="SUR7 PROTEIN"/>
    <property type="match status" value="1"/>
</dbReference>
<feature type="transmembrane region" description="Helical" evidence="2">
    <location>
        <begin position="6"/>
        <end position="27"/>
    </location>
</feature>
<feature type="region of interest" description="Disordered" evidence="1">
    <location>
        <begin position="309"/>
        <end position="355"/>
    </location>
</feature>
<evidence type="ECO:0000313" key="3">
    <source>
        <dbReference type="EMBL" id="KAA8635331.1"/>
    </source>
</evidence>
<dbReference type="VEuPathDB" id="FungiDB:SMAC_01562"/>
<accession>A0A8S9A361</accession>
<dbReference type="GO" id="GO:0031505">
    <property type="term" value="P:fungal-type cell wall organization"/>
    <property type="evidence" value="ECO:0007669"/>
    <property type="project" value="TreeGrafter"/>
</dbReference>
<comment type="caution">
    <text evidence="3">The sequence shown here is derived from an EMBL/GenBank/DDBJ whole genome shotgun (WGS) entry which is preliminary data.</text>
</comment>
<proteinExistence type="predicted"/>
<dbReference type="OMA" id="YSIHVMA"/>
<reference evidence="3 4" key="1">
    <citation type="submission" date="2017-07" db="EMBL/GenBank/DDBJ databases">
        <title>Genome sequence of the Sordaria macrospora wild type strain R19027.</title>
        <authorList>
            <person name="Nowrousian M."/>
            <person name="Teichert I."/>
            <person name="Kueck U."/>
        </authorList>
    </citation>
    <scope>NUCLEOTIDE SEQUENCE [LARGE SCALE GENOMIC DNA]</scope>
    <source>
        <strain evidence="3 4">R19027</strain>
        <tissue evidence="3">Mycelium</tissue>
    </source>
</reference>
<feature type="transmembrane region" description="Helical" evidence="2">
    <location>
        <begin position="278"/>
        <end position="298"/>
    </location>
</feature>
<dbReference type="Proteomes" id="UP000433876">
    <property type="component" value="Unassembled WGS sequence"/>
</dbReference>
<dbReference type="InterPro" id="IPR009571">
    <property type="entry name" value="SUR7/Rim9-like_fungi"/>
</dbReference>
<keyword evidence="2" id="KW-0472">Membrane</keyword>
<feature type="transmembrane region" description="Helical" evidence="2">
    <location>
        <begin position="195"/>
        <end position="221"/>
    </location>
</feature>
<gene>
    <name evidence="3" type="ORF">SMACR_01562</name>
</gene>
<dbReference type="PANTHER" id="PTHR28019">
    <property type="entry name" value="CELL MEMBRANE PROTEIN YLR413W-RELATED"/>
    <property type="match status" value="1"/>
</dbReference>
<feature type="compositionally biased region" description="Basic residues" evidence="1">
    <location>
        <begin position="310"/>
        <end position="324"/>
    </location>
</feature>
<name>A0A8S9A361_SORMA</name>
<dbReference type="GO" id="GO:0005886">
    <property type="term" value="C:plasma membrane"/>
    <property type="evidence" value="ECO:0007669"/>
    <property type="project" value="InterPro"/>
</dbReference>
<evidence type="ECO:0000256" key="1">
    <source>
        <dbReference type="SAM" id="MobiDB-lite"/>
    </source>
</evidence>
<feature type="transmembrane region" description="Helical" evidence="2">
    <location>
        <begin position="233"/>
        <end position="257"/>
    </location>
</feature>
<keyword evidence="2" id="KW-0812">Transmembrane</keyword>
<sequence>MLRHPSTFVPIIASIVAFVLVLLALIAGSSKGFMESYDIVTFNTSTLGQNLINKQLSGDQSGSAADGVCEKLGFLSKACEDATGAVEDAKDDLLNTLGDIENDIANQLAEKLGIHEFYSIHARTVCEGEYSPNPTAKGAGRTVAKCIKTFPNSFNVSDILDKELRVGPFKLTLEDIGFNDEVQSAFDTLNRVIKAFAIILIVDVALTGLCMLTSLLAIFLLGNKERPTLITNAILSSIAFLLVLITGILATVGSRIAASKANKYGEDIGLSAKAGTKYTILIWVAVGFSLITFVGWVFQALRYRNGKTMGHSRHAHGQHGPRSKGIRDSEESAANSERPVWNNGGMQEVQFSRTR</sequence>
<keyword evidence="2" id="KW-1133">Transmembrane helix</keyword>
<dbReference type="InterPro" id="IPR052413">
    <property type="entry name" value="SUR7_domain"/>
</dbReference>
<dbReference type="GO" id="GO:0051285">
    <property type="term" value="C:cell cortex of cell tip"/>
    <property type="evidence" value="ECO:0007669"/>
    <property type="project" value="TreeGrafter"/>
</dbReference>
<dbReference type="AlphaFoldDB" id="A0A8S9A361"/>
<organism evidence="3 4">
    <name type="scientific">Sordaria macrospora</name>
    <dbReference type="NCBI Taxonomy" id="5147"/>
    <lineage>
        <taxon>Eukaryota</taxon>
        <taxon>Fungi</taxon>
        <taxon>Dikarya</taxon>
        <taxon>Ascomycota</taxon>
        <taxon>Pezizomycotina</taxon>
        <taxon>Sordariomycetes</taxon>
        <taxon>Sordariomycetidae</taxon>
        <taxon>Sordariales</taxon>
        <taxon>Sordariaceae</taxon>
        <taxon>Sordaria</taxon>
    </lineage>
</organism>
<dbReference type="EMBL" id="NMPR01000013">
    <property type="protein sequence ID" value="KAA8635331.1"/>
    <property type="molecule type" value="Genomic_DNA"/>
</dbReference>
<evidence type="ECO:0008006" key="5">
    <source>
        <dbReference type="Google" id="ProtNLM"/>
    </source>
</evidence>